<dbReference type="Proteomes" id="UP000299102">
    <property type="component" value="Unassembled WGS sequence"/>
</dbReference>
<feature type="non-terminal residue" evidence="1">
    <location>
        <position position="31"/>
    </location>
</feature>
<comment type="caution">
    <text evidence="1">The sequence shown here is derived from an EMBL/GenBank/DDBJ whole genome shotgun (WGS) entry which is preliminary data.</text>
</comment>
<evidence type="ECO:0000313" key="2">
    <source>
        <dbReference type="Proteomes" id="UP000299102"/>
    </source>
</evidence>
<dbReference type="AlphaFoldDB" id="A0A4C1Z0X5"/>
<evidence type="ECO:0000313" key="1">
    <source>
        <dbReference type="EMBL" id="GBP80823.1"/>
    </source>
</evidence>
<dbReference type="EMBL" id="BGZK01001484">
    <property type="protein sequence ID" value="GBP80823.1"/>
    <property type="molecule type" value="Genomic_DNA"/>
</dbReference>
<keyword evidence="2" id="KW-1185">Reference proteome</keyword>
<organism evidence="1 2">
    <name type="scientific">Eumeta variegata</name>
    <name type="common">Bagworm moth</name>
    <name type="synonym">Eumeta japonica</name>
    <dbReference type="NCBI Taxonomy" id="151549"/>
    <lineage>
        <taxon>Eukaryota</taxon>
        <taxon>Metazoa</taxon>
        <taxon>Ecdysozoa</taxon>
        <taxon>Arthropoda</taxon>
        <taxon>Hexapoda</taxon>
        <taxon>Insecta</taxon>
        <taxon>Pterygota</taxon>
        <taxon>Neoptera</taxon>
        <taxon>Endopterygota</taxon>
        <taxon>Lepidoptera</taxon>
        <taxon>Glossata</taxon>
        <taxon>Ditrysia</taxon>
        <taxon>Tineoidea</taxon>
        <taxon>Psychidae</taxon>
        <taxon>Oiketicinae</taxon>
        <taxon>Eumeta</taxon>
    </lineage>
</organism>
<accession>A0A4C1Z0X5</accession>
<name>A0A4C1Z0X5_EUMVA</name>
<gene>
    <name evidence="1" type="ORF">EVAR_99918_1</name>
</gene>
<reference evidence="1 2" key="1">
    <citation type="journal article" date="2019" name="Commun. Biol.">
        <title>The bagworm genome reveals a unique fibroin gene that provides high tensile strength.</title>
        <authorList>
            <person name="Kono N."/>
            <person name="Nakamura H."/>
            <person name="Ohtoshi R."/>
            <person name="Tomita M."/>
            <person name="Numata K."/>
            <person name="Arakawa K."/>
        </authorList>
    </citation>
    <scope>NUCLEOTIDE SEQUENCE [LARGE SCALE GENOMIC DNA]</scope>
</reference>
<proteinExistence type="predicted"/>
<sequence>MYAKTFKATPSKNLGYGGCGLLQDTALSPYQ</sequence>
<protein>
    <submittedName>
        <fullName evidence="1">Uncharacterized protein</fullName>
    </submittedName>
</protein>